<name>A0A922FNP1_CARIL</name>
<organism evidence="1 2">
    <name type="scientific">Carya illinoinensis</name>
    <name type="common">Pecan</name>
    <dbReference type="NCBI Taxonomy" id="32201"/>
    <lineage>
        <taxon>Eukaryota</taxon>
        <taxon>Viridiplantae</taxon>
        <taxon>Streptophyta</taxon>
        <taxon>Embryophyta</taxon>
        <taxon>Tracheophyta</taxon>
        <taxon>Spermatophyta</taxon>
        <taxon>Magnoliopsida</taxon>
        <taxon>eudicotyledons</taxon>
        <taxon>Gunneridae</taxon>
        <taxon>Pentapetalae</taxon>
        <taxon>rosids</taxon>
        <taxon>fabids</taxon>
        <taxon>Fagales</taxon>
        <taxon>Juglandaceae</taxon>
        <taxon>Carya</taxon>
    </lineage>
</organism>
<accession>A0A922FNP1</accession>
<sequence>MGTSNDDLHQGAENLLLLAITKTITEIHTKNQSWKYALLIDNKQSLRQTSTQINKLKPSSTLIPYAIKYISYQSRALCLHIMQVRISPAYLFKLSSSLISTKQSKNQETNRKTETK</sequence>
<dbReference type="Proteomes" id="UP000811246">
    <property type="component" value="Chromosome 2"/>
</dbReference>
<dbReference type="AlphaFoldDB" id="A0A922FNP1"/>
<gene>
    <name evidence="1" type="ORF">I3842_02G041500</name>
</gene>
<dbReference type="EMBL" id="CM031826">
    <property type="protein sequence ID" value="KAG6725639.1"/>
    <property type="molecule type" value="Genomic_DNA"/>
</dbReference>
<comment type="caution">
    <text evidence="1">The sequence shown here is derived from an EMBL/GenBank/DDBJ whole genome shotgun (WGS) entry which is preliminary data.</text>
</comment>
<reference evidence="1" key="1">
    <citation type="submission" date="2021-01" db="EMBL/GenBank/DDBJ databases">
        <authorList>
            <person name="Lovell J.T."/>
            <person name="Bentley N."/>
            <person name="Bhattarai G."/>
            <person name="Jenkins J.W."/>
            <person name="Sreedasyam A."/>
            <person name="Alarcon Y."/>
            <person name="Bock C."/>
            <person name="Boston L."/>
            <person name="Carlson J."/>
            <person name="Cervantes K."/>
            <person name="Clermont K."/>
            <person name="Krom N."/>
            <person name="Kubenka K."/>
            <person name="Mamidi S."/>
            <person name="Mattison C."/>
            <person name="Monteros M."/>
            <person name="Pisani C."/>
            <person name="Plott C."/>
            <person name="Rajasekar S."/>
            <person name="Rhein H.S."/>
            <person name="Rohla C."/>
            <person name="Song M."/>
            <person name="Hilaire R.S."/>
            <person name="Shu S."/>
            <person name="Wells L."/>
            <person name="Wang X."/>
            <person name="Webber J."/>
            <person name="Heerema R.J."/>
            <person name="Klein P."/>
            <person name="Conner P."/>
            <person name="Grauke L."/>
            <person name="Grimwood J."/>
            <person name="Schmutz J."/>
            <person name="Randall J.J."/>
        </authorList>
    </citation>
    <scope>NUCLEOTIDE SEQUENCE</scope>
    <source>
        <tissue evidence="1">Leaf</tissue>
    </source>
</reference>
<evidence type="ECO:0000313" key="2">
    <source>
        <dbReference type="Proteomes" id="UP000811246"/>
    </source>
</evidence>
<evidence type="ECO:0000313" key="1">
    <source>
        <dbReference type="EMBL" id="KAG6725639.1"/>
    </source>
</evidence>
<proteinExistence type="predicted"/>
<protein>
    <submittedName>
        <fullName evidence="1">Uncharacterized protein</fullName>
    </submittedName>
</protein>